<evidence type="ECO:0000313" key="2">
    <source>
        <dbReference type="Proteomes" id="UP000037035"/>
    </source>
</evidence>
<reference evidence="1 2" key="1">
    <citation type="submission" date="2015-08" db="EMBL/GenBank/DDBJ databases">
        <title>Next Generation Sequencing and Analysis of the Genome of Puccinia sorghi L Schw, the Causal Agent of Maize Common Rust.</title>
        <authorList>
            <person name="Rochi L."/>
            <person name="Burguener G."/>
            <person name="Darino M."/>
            <person name="Turjanski A."/>
            <person name="Kreff E."/>
            <person name="Dieguez M.J."/>
            <person name="Sacco F."/>
        </authorList>
    </citation>
    <scope>NUCLEOTIDE SEQUENCE [LARGE SCALE GENOMIC DNA]</scope>
    <source>
        <strain evidence="1 2">RO10H11247</strain>
    </source>
</reference>
<comment type="caution">
    <text evidence="1">The sequence shown here is derived from an EMBL/GenBank/DDBJ whole genome shotgun (WGS) entry which is preliminary data.</text>
</comment>
<dbReference type="EMBL" id="LAVV01013375">
    <property type="protein sequence ID" value="KNZ45700.1"/>
    <property type="molecule type" value="Genomic_DNA"/>
</dbReference>
<name>A0A0L6UCZ9_9BASI</name>
<gene>
    <name evidence="1" type="ORF">VP01_7893g1</name>
</gene>
<keyword evidence="2" id="KW-1185">Reference proteome</keyword>
<evidence type="ECO:0000313" key="1">
    <source>
        <dbReference type="EMBL" id="KNZ45700.1"/>
    </source>
</evidence>
<protein>
    <submittedName>
        <fullName evidence="1">Uncharacterized protein</fullName>
    </submittedName>
</protein>
<sequence>MLHLDITQAAFEACDFEDFVLGFAAIKKQQFLAEHEFFISQNLFESLLIFNIKSSRLPQQLQNTPACSFGNGFAIGMFAHFCRISEGTVILHCSHVVHATMAHESIAETTGFKKFVGFIDGILIPLDKKPSINSQDYYLRKGSYGIATL</sequence>
<organism evidence="1 2">
    <name type="scientific">Puccinia sorghi</name>
    <dbReference type="NCBI Taxonomy" id="27349"/>
    <lineage>
        <taxon>Eukaryota</taxon>
        <taxon>Fungi</taxon>
        <taxon>Dikarya</taxon>
        <taxon>Basidiomycota</taxon>
        <taxon>Pucciniomycotina</taxon>
        <taxon>Pucciniomycetes</taxon>
        <taxon>Pucciniales</taxon>
        <taxon>Pucciniaceae</taxon>
        <taxon>Puccinia</taxon>
    </lineage>
</organism>
<accession>A0A0L6UCZ9</accession>
<proteinExistence type="predicted"/>
<dbReference type="Proteomes" id="UP000037035">
    <property type="component" value="Unassembled WGS sequence"/>
</dbReference>
<dbReference type="VEuPathDB" id="FungiDB:VP01_7893g1"/>
<dbReference type="AlphaFoldDB" id="A0A0L6UCZ9"/>